<evidence type="ECO:0000256" key="1">
    <source>
        <dbReference type="SAM" id="MobiDB-lite"/>
    </source>
</evidence>
<dbReference type="Proteomes" id="UP000726737">
    <property type="component" value="Unassembled WGS sequence"/>
</dbReference>
<feature type="compositionally biased region" description="Polar residues" evidence="1">
    <location>
        <begin position="496"/>
        <end position="505"/>
    </location>
</feature>
<feature type="region of interest" description="Disordered" evidence="1">
    <location>
        <begin position="558"/>
        <end position="588"/>
    </location>
</feature>
<dbReference type="GO" id="GO:0030870">
    <property type="term" value="C:Mre11 complex"/>
    <property type="evidence" value="ECO:0007669"/>
    <property type="project" value="InterPro"/>
</dbReference>
<dbReference type="SUPFAM" id="SSF52113">
    <property type="entry name" value="BRCT domain"/>
    <property type="match status" value="1"/>
</dbReference>
<organism evidence="3 4">
    <name type="scientific">Mortierella polycephala</name>
    <dbReference type="NCBI Taxonomy" id="41804"/>
    <lineage>
        <taxon>Eukaryota</taxon>
        <taxon>Fungi</taxon>
        <taxon>Fungi incertae sedis</taxon>
        <taxon>Mucoromycota</taxon>
        <taxon>Mortierellomycotina</taxon>
        <taxon>Mortierellomycetes</taxon>
        <taxon>Mortierellales</taxon>
        <taxon>Mortierellaceae</taxon>
        <taxon>Mortierella</taxon>
    </lineage>
</organism>
<evidence type="ECO:0000313" key="3">
    <source>
        <dbReference type="EMBL" id="KAG0254868.1"/>
    </source>
</evidence>
<proteinExistence type="predicted"/>
<sequence length="743" mass="82771">MRDLTSAFGVWVNNTRIESMRDIEVEIPVNQLFTDQEPRHVAGQGYGGFVDVKIGSDTTFRLERVDWSICSSGLTAQSKVTIVGIAAEIDAKVEDNWVPGISTHLVIGKNKLTEKMYLALTEGGYLVDTAWLKEQESCLKVSWESKGQEHARMLELEHPAPVPLLFANSDVQWAPDYRRRRLFEDYRFISLIKLKYKSLDQVIRCAGGVWSMEDAKNAQELISKCMAATVIPVFLCPSSEYNMVESYPSLHAILHRMGYRWVFEDEIGQAILHASTEMFCNPKYLDSLPTMEAMATLHGSQISPTQFTESLASVPMSTMPAALKKVGSTTNDFKDTAQLIDGDHGLTGASFSLPQLLVPSRKTNRAIPNPATAHQMTTTTPMTKKNDIVGRPAKKKTKTDRMALFFDGLDEDDEITVLGQLGTKETSSAIAEEAAAKAIIPTIPATARSSSSLQTPVPVAWPDSVEIEQEDNEPNDKKEPTSIAIAAECDHVQNASETISPNDTTPVDALAPTDGASQESISSSMSAYSGTGRKKKSSAFDAIRGDMMALKLDIKLGRQKESQDEQERLRRLEFQREEEKSKNAKSKIMQSARSEFLVAKNKRRKFTEDQASQGLAEPSASLLILDASDKDDWPERWRTLPNFKNVTPIDPILQEKWKSVHNFKAFRKSILPGVPKEPRPPRSFTLKGETALKQEETAQKIGEYLEREPQDTRSLSLVPRRKVSEKQMARDDLKLLLADDGND</sequence>
<dbReference type="OrthoDB" id="552194at2759"/>
<dbReference type="PANTHER" id="PTHR12162:SF0">
    <property type="entry name" value="NIBRIN"/>
    <property type="match status" value="1"/>
</dbReference>
<feature type="compositionally biased region" description="Low complexity" evidence="1">
    <location>
        <begin position="517"/>
        <end position="529"/>
    </location>
</feature>
<dbReference type="PANTHER" id="PTHR12162">
    <property type="entry name" value="NIBRIN-RELATED"/>
    <property type="match status" value="1"/>
</dbReference>
<dbReference type="GO" id="GO:0000724">
    <property type="term" value="P:double-strand break repair via homologous recombination"/>
    <property type="evidence" value="ECO:0007669"/>
    <property type="project" value="TreeGrafter"/>
</dbReference>
<dbReference type="GO" id="GO:0007095">
    <property type="term" value="P:mitotic G2 DNA damage checkpoint signaling"/>
    <property type="evidence" value="ECO:0007669"/>
    <property type="project" value="InterPro"/>
</dbReference>
<dbReference type="Gene3D" id="3.40.50.10980">
    <property type="entry name" value="Nibrin, BRCT2 domain"/>
    <property type="match status" value="1"/>
</dbReference>
<gene>
    <name evidence="3" type="ORF">BG011_005462</name>
</gene>
<dbReference type="CDD" id="cd17741">
    <property type="entry name" value="BRCT_nibrin"/>
    <property type="match status" value="1"/>
</dbReference>
<dbReference type="EMBL" id="JAAAJA010000379">
    <property type="protein sequence ID" value="KAG0254868.1"/>
    <property type="molecule type" value="Genomic_DNA"/>
</dbReference>
<dbReference type="Pfam" id="PF16508">
    <property type="entry name" value="NIBRIN_BRCT_II"/>
    <property type="match status" value="1"/>
</dbReference>
<reference evidence="3" key="1">
    <citation type="journal article" date="2020" name="Fungal Divers.">
        <title>Resolving the Mortierellaceae phylogeny through synthesis of multi-gene phylogenetics and phylogenomics.</title>
        <authorList>
            <person name="Vandepol N."/>
            <person name="Liber J."/>
            <person name="Desiro A."/>
            <person name="Na H."/>
            <person name="Kennedy M."/>
            <person name="Barry K."/>
            <person name="Grigoriev I.V."/>
            <person name="Miller A.N."/>
            <person name="O'Donnell K."/>
            <person name="Stajich J.E."/>
            <person name="Bonito G."/>
        </authorList>
    </citation>
    <scope>NUCLEOTIDE SEQUENCE</scope>
    <source>
        <strain evidence="3">KOD948</strain>
    </source>
</reference>
<feature type="region of interest" description="Disordered" evidence="1">
    <location>
        <begin position="496"/>
        <end position="535"/>
    </location>
</feature>
<dbReference type="AlphaFoldDB" id="A0A9P6U197"/>
<dbReference type="InterPro" id="IPR043014">
    <property type="entry name" value="Nibrin_BRCT2_sf"/>
</dbReference>
<dbReference type="GO" id="GO:0003684">
    <property type="term" value="F:damaged DNA binding"/>
    <property type="evidence" value="ECO:0007669"/>
    <property type="project" value="TreeGrafter"/>
</dbReference>
<feature type="domain" description="Nibrin second BRCT" evidence="2">
    <location>
        <begin position="178"/>
        <end position="282"/>
    </location>
</feature>
<name>A0A9P6U197_9FUNG</name>
<keyword evidence="4" id="KW-1185">Reference proteome</keyword>
<dbReference type="InterPro" id="IPR032429">
    <property type="entry name" value="Nibrin_BRCT2"/>
</dbReference>
<dbReference type="InterPro" id="IPR040227">
    <property type="entry name" value="Nibrin-rel"/>
</dbReference>
<comment type="caution">
    <text evidence="3">The sequence shown here is derived from an EMBL/GenBank/DDBJ whole genome shotgun (WGS) entry which is preliminary data.</text>
</comment>
<feature type="compositionally biased region" description="Basic and acidic residues" evidence="1">
    <location>
        <begin position="558"/>
        <end position="582"/>
    </location>
</feature>
<evidence type="ECO:0000313" key="4">
    <source>
        <dbReference type="Proteomes" id="UP000726737"/>
    </source>
</evidence>
<evidence type="ECO:0000259" key="2">
    <source>
        <dbReference type="Pfam" id="PF16508"/>
    </source>
</evidence>
<dbReference type="Gene3D" id="3.40.50.10190">
    <property type="entry name" value="BRCT domain"/>
    <property type="match status" value="1"/>
</dbReference>
<protein>
    <recommendedName>
        <fullName evidence="2">Nibrin second BRCT domain-containing protein</fullName>
    </recommendedName>
</protein>
<dbReference type="InterPro" id="IPR036420">
    <property type="entry name" value="BRCT_dom_sf"/>
</dbReference>
<feature type="region of interest" description="Disordered" evidence="1">
    <location>
        <begin position="673"/>
        <end position="692"/>
    </location>
</feature>
<accession>A0A9P6U197</accession>